<reference evidence="10" key="1">
    <citation type="journal article" date="2006" name="Appl. Environ. Microbiol.">
        <title>Stolbur phytoplasma genome survey achieved using a suppression subtractive hybridization approach with high specificity.</title>
        <authorList>
            <person name="Cimerman A."/>
            <person name="Arnaud G."/>
            <person name="Foissac X."/>
        </authorList>
    </citation>
    <scope>NUCLEOTIDE SEQUENCE</scope>
</reference>
<feature type="active site" description="Nucleophile" evidence="7">
    <location>
        <position position="33"/>
    </location>
</feature>
<dbReference type="Pfam" id="PF00085">
    <property type="entry name" value="Thioredoxin"/>
    <property type="match status" value="1"/>
</dbReference>
<evidence type="ECO:0000256" key="4">
    <source>
        <dbReference type="ARBA" id="ARBA00038353"/>
    </source>
</evidence>
<dbReference type="PIRSF" id="PIRSF000077">
    <property type="entry name" value="Thioredoxin"/>
    <property type="match status" value="1"/>
</dbReference>
<gene>
    <name evidence="10" type="primary">trxA</name>
</gene>
<proteinExistence type="inferred from homology"/>
<evidence type="ECO:0000256" key="6">
    <source>
        <dbReference type="PIRNR" id="PIRNR000077"/>
    </source>
</evidence>
<evidence type="ECO:0000256" key="2">
    <source>
        <dbReference type="ARBA" id="ARBA00022490"/>
    </source>
</evidence>
<dbReference type="InterPro" id="IPR017937">
    <property type="entry name" value="Thioredoxin_CS"/>
</dbReference>
<dbReference type="InterPro" id="IPR050620">
    <property type="entry name" value="Thioredoxin_H-type-like"/>
</dbReference>
<evidence type="ECO:0000313" key="10">
    <source>
        <dbReference type="EMBL" id="CAJ17832.1"/>
    </source>
</evidence>
<feature type="domain" description="Thioredoxin" evidence="9">
    <location>
        <begin position="1"/>
        <end position="107"/>
    </location>
</feature>
<evidence type="ECO:0000256" key="8">
    <source>
        <dbReference type="PIRSR" id="PIRSR000077-4"/>
    </source>
</evidence>
<organism evidence="10">
    <name type="scientific">Candidatus Phytoplasma solani</name>
    <dbReference type="NCBI Taxonomy" id="69896"/>
    <lineage>
        <taxon>Bacteria</taxon>
        <taxon>Bacillati</taxon>
        <taxon>Mycoplasmatota</taxon>
        <taxon>Mollicutes</taxon>
        <taxon>Acholeplasmatales</taxon>
        <taxon>Acholeplasmataceae</taxon>
        <taxon>Candidatus Phytoplasma</taxon>
        <taxon>16SrXII (Stolbur group)</taxon>
    </lineage>
</organism>
<dbReference type="EMBL" id="AJ970585">
    <property type="protein sequence ID" value="CAJ17832.1"/>
    <property type="molecule type" value="Genomic_DNA"/>
</dbReference>
<dbReference type="InterPro" id="IPR005746">
    <property type="entry name" value="Thioredoxin"/>
</dbReference>
<dbReference type="CDD" id="cd02947">
    <property type="entry name" value="TRX_family"/>
    <property type="match status" value="1"/>
</dbReference>
<feature type="site" description="Contributes to redox potential value" evidence="7">
    <location>
        <position position="35"/>
    </location>
</feature>
<evidence type="ECO:0000256" key="7">
    <source>
        <dbReference type="PIRSR" id="PIRSR000077-1"/>
    </source>
</evidence>
<name>Q3LBW3_9MOLU</name>
<dbReference type="PRINTS" id="PR00421">
    <property type="entry name" value="THIOREDOXIN"/>
</dbReference>
<dbReference type="InterPro" id="IPR013766">
    <property type="entry name" value="Thioredoxin_domain"/>
</dbReference>
<feature type="disulfide bond" description="Redox-active" evidence="8">
    <location>
        <begin position="33"/>
        <end position="36"/>
    </location>
</feature>
<feature type="active site" description="Nucleophile" evidence="7">
    <location>
        <position position="36"/>
    </location>
</feature>
<comment type="similarity">
    <text evidence="4">Belongs to the thioredoxin family. Plant H-type subfamily.</text>
</comment>
<dbReference type="PROSITE" id="PS00194">
    <property type="entry name" value="THIOREDOXIN_1"/>
    <property type="match status" value="1"/>
</dbReference>
<dbReference type="AlphaFoldDB" id="Q3LBW3"/>
<evidence type="ECO:0000259" key="9">
    <source>
        <dbReference type="PROSITE" id="PS51352"/>
    </source>
</evidence>
<evidence type="ECO:0000256" key="5">
    <source>
        <dbReference type="NCBIfam" id="TIGR01068"/>
    </source>
</evidence>
<dbReference type="NCBIfam" id="TIGR01068">
    <property type="entry name" value="thioredoxin"/>
    <property type="match status" value="1"/>
</dbReference>
<keyword evidence="8" id="KW-0676">Redox-active center</keyword>
<feature type="site" description="Contributes to redox potential value" evidence="7">
    <location>
        <position position="34"/>
    </location>
</feature>
<dbReference type="GO" id="GO:0005737">
    <property type="term" value="C:cytoplasm"/>
    <property type="evidence" value="ECO:0007669"/>
    <property type="project" value="UniProtKB-SubCell"/>
</dbReference>
<evidence type="ECO:0000256" key="1">
    <source>
        <dbReference type="ARBA" id="ARBA00004496"/>
    </source>
</evidence>
<accession>Q3LBW3</accession>
<dbReference type="PANTHER" id="PTHR10438:SF468">
    <property type="entry name" value="THIOREDOXIN-1-RELATED"/>
    <property type="match status" value="1"/>
</dbReference>
<evidence type="ECO:0000256" key="3">
    <source>
        <dbReference type="ARBA" id="ARBA00023157"/>
    </source>
</evidence>
<feature type="site" description="Deprotonates C-terminal active site Cys" evidence="7">
    <location>
        <position position="27"/>
    </location>
</feature>
<keyword evidence="2" id="KW-0963">Cytoplasm</keyword>
<keyword evidence="3 8" id="KW-1015">Disulfide bond</keyword>
<protein>
    <recommendedName>
        <fullName evidence="5 6">Thioredoxin</fullName>
    </recommendedName>
</protein>
<dbReference type="PANTHER" id="PTHR10438">
    <property type="entry name" value="THIOREDOXIN"/>
    <property type="match status" value="1"/>
</dbReference>
<dbReference type="GO" id="GO:0015035">
    <property type="term" value="F:protein-disulfide reductase activity"/>
    <property type="evidence" value="ECO:0007669"/>
    <property type="project" value="UniProtKB-UniRule"/>
</dbReference>
<dbReference type="Gene3D" id="3.40.30.10">
    <property type="entry name" value="Glutaredoxin"/>
    <property type="match status" value="1"/>
</dbReference>
<dbReference type="SUPFAM" id="SSF52833">
    <property type="entry name" value="Thioredoxin-like"/>
    <property type="match status" value="1"/>
</dbReference>
<dbReference type="PROSITE" id="PS51352">
    <property type="entry name" value="THIOREDOXIN_2"/>
    <property type="match status" value="1"/>
</dbReference>
<sequence length="107" mass="12274">MSTNKIINYQGQDFKDFINQKGLVLVDFFANWCGPCRKLAPILNELSQSEQGVVIVKVDIDEFRQLAIDHQVTHFPTLVLYKNQQEVARQVGFLEKPALLSFLKAHK</sequence>
<comment type="subcellular location">
    <subcellularLocation>
        <location evidence="1">Cytoplasm</location>
    </subcellularLocation>
</comment>
<dbReference type="InterPro" id="IPR036249">
    <property type="entry name" value="Thioredoxin-like_sf"/>
</dbReference>